<protein>
    <submittedName>
        <fullName evidence="4">EscU/YscU/HrcU family type III secretion system export apparatus switch protein</fullName>
    </submittedName>
</protein>
<reference evidence="4 5" key="1">
    <citation type="submission" date="2018-03" db="EMBL/GenBank/DDBJ databases">
        <title>The draft genome of Sphingosinicella sp. GL-C-18.</title>
        <authorList>
            <person name="Liu L."/>
            <person name="Li L."/>
            <person name="Liang L."/>
            <person name="Zhang X."/>
            <person name="Wang T."/>
        </authorList>
    </citation>
    <scope>NUCLEOTIDE SEQUENCE [LARGE SCALE GENOMIC DNA]</scope>
    <source>
        <strain evidence="4 5">GL-C-18</strain>
    </source>
</reference>
<keyword evidence="5" id="KW-1185">Reference proteome</keyword>
<gene>
    <name evidence="4" type="ORF">C7I55_03820</name>
</gene>
<comment type="similarity">
    <text evidence="1">Belongs to the type III secretion exporter family.</text>
</comment>
<feature type="transmembrane region" description="Helical" evidence="3">
    <location>
        <begin position="143"/>
        <end position="164"/>
    </location>
</feature>
<dbReference type="RefSeq" id="WP_106511515.1">
    <property type="nucleotide sequence ID" value="NZ_PXYI01000001.1"/>
</dbReference>
<feature type="region of interest" description="Disordered" evidence="2">
    <location>
        <begin position="1"/>
        <end position="26"/>
    </location>
</feature>
<organism evidence="4 5">
    <name type="scientific">Allosphingosinicella deserti</name>
    <dbReference type="NCBI Taxonomy" id="2116704"/>
    <lineage>
        <taxon>Bacteria</taxon>
        <taxon>Pseudomonadati</taxon>
        <taxon>Pseudomonadota</taxon>
        <taxon>Alphaproteobacteria</taxon>
        <taxon>Sphingomonadales</taxon>
        <taxon>Sphingomonadaceae</taxon>
        <taxon>Allosphingosinicella</taxon>
    </lineage>
</organism>
<feature type="transmembrane region" description="Helical" evidence="3">
    <location>
        <begin position="92"/>
        <end position="112"/>
    </location>
</feature>
<dbReference type="PANTHER" id="PTHR30531">
    <property type="entry name" value="FLAGELLAR BIOSYNTHETIC PROTEIN FLHB"/>
    <property type="match status" value="1"/>
</dbReference>
<comment type="caution">
    <text evidence="4">The sequence shown here is derived from an EMBL/GenBank/DDBJ whole genome shotgun (WGS) entry which is preliminary data.</text>
</comment>
<dbReference type="PANTHER" id="PTHR30531:SF14">
    <property type="entry name" value="SURFACE PRESENTATION OF ANTIGENS PROTEIN SPAS"/>
    <property type="match status" value="1"/>
</dbReference>
<dbReference type="Proteomes" id="UP000241167">
    <property type="component" value="Unassembled WGS sequence"/>
</dbReference>
<evidence type="ECO:0000313" key="5">
    <source>
        <dbReference type="Proteomes" id="UP000241167"/>
    </source>
</evidence>
<dbReference type="OrthoDB" id="9807950at2"/>
<feature type="transmembrane region" description="Helical" evidence="3">
    <location>
        <begin position="205"/>
        <end position="224"/>
    </location>
</feature>
<accession>A0A2P7QZU3</accession>
<dbReference type="Gene3D" id="3.40.1690.10">
    <property type="entry name" value="secretion proteins EscU"/>
    <property type="match status" value="1"/>
</dbReference>
<dbReference type="PRINTS" id="PR00950">
    <property type="entry name" value="TYPE3IMSPROT"/>
</dbReference>
<keyword evidence="3" id="KW-0812">Transmembrane</keyword>
<dbReference type="GO" id="GO:0005886">
    <property type="term" value="C:plasma membrane"/>
    <property type="evidence" value="ECO:0007669"/>
    <property type="project" value="TreeGrafter"/>
</dbReference>
<dbReference type="InterPro" id="IPR029025">
    <property type="entry name" value="T3SS_substrate_exporter_C"/>
</dbReference>
<sequence length="384" mass="41380">MAQGNDSADKNELPTPKKLRDARKKGDVAKSKDLGTGLLTLAWMILFLAVSGYAASQLATLASETISGATSLPFDTAATTIGWSAATTLLRITLATLVPVAVLATLTEFLQVGPMVTVEKMKFGLEKMNPVEGLKRMFGKDGLFELVKTLIKAGLICAIIYLTFRSALEGAGQLVRLAGSSPIDNSGQVAAMAVLSQTYSLTVQMLAMVVAVFLFVAVADRIYAKHSFIKKMKMSRRDIKQEHKEDEGDPQVKSMRREMHQEWANQNTMGATRGSAALLVNPTHIAIALDYDQETCPVPVIAAKGMGDVAAAMREEAERAGVPIIRNIQTARTLWARGEIGEIVPEDLFDAIAAVILWAAKARSGEAPMWHDMDGPALRAPALN</sequence>
<evidence type="ECO:0000256" key="1">
    <source>
        <dbReference type="ARBA" id="ARBA00010690"/>
    </source>
</evidence>
<keyword evidence="3" id="KW-0472">Membrane</keyword>
<dbReference type="Pfam" id="PF01312">
    <property type="entry name" value="Bac_export_2"/>
    <property type="match status" value="1"/>
</dbReference>
<dbReference type="GO" id="GO:0009306">
    <property type="term" value="P:protein secretion"/>
    <property type="evidence" value="ECO:0007669"/>
    <property type="project" value="InterPro"/>
</dbReference>
<dbReference type="SUPFAM" id="SSF160544">
    <property type="entry name" value="EscU C-terminal domain-like"/>
    <property type="match status" value="1"/>
</dbReference>
<feature type="transmembrane region" description="Helical" evidence="3">
    <location>
        <begin position="34"/>
        <end position="55"/>
    </location>
</feature>
<dbReference type="InterPro" id="IPR006135">
    <property type="entry name" value="T3SS_substrate_exporter"/>
</dbReference>
<evidence type="ECO:0000256" key="3">
    <source>
        <dbReference type="SAM" id="Phobius"/>
    </source>
</evidence>
<name>A0A2P7QZU3_9SPHN</name>
<evidence type="ECO:0000256" key="2">
    <source>
        <dbReference type="SAM" id="MobiDB-lite"/>
    </source>
</evidence>
<dbReference type="AlphaFoldDB" id="A0A2P7QZU3"/>
<dbReference type="EMBL" id="PXYI01000001">
    <property type="protein sequence ID" value="PSJ43492.1"/>
    <property type="molecule type" value="Genomic_DNA"/>
</dbReference>
<proteinExistence type="inferred from homology"/>
<evidence type="ECO:0000313" key="4">
    <source>
        <dbReference type="EMBL" id="PSJ43492.1"/>
    </source>
</evidence>
<keyword evidence="3" id="KW-1133">Transmembrane helix</keyword>